<dbReference type="EMBL" id="FNQV01000002">
    <property type="protein sequence ID" value="SDZ81181.1"/>
    <property type="molecule type" value="Genomic_DNA"/>
</dbReference>
<dbReference type="SUPFAM" id="SSF82549">
    <property type="entry name" value="DAK1/DegV-like"/>
    <property type="match status" value="1"/>
</dbReference>
<accession>A0A1H3W2R8</accession>
<dbReference type="InterPro" id="IPR003797">
    <property type="entry name" value="DegV"/>
</dbReference>
<evidence type="ECO:0000313" key="2">
    <source>
        <dbReference type="EMBL" id="SDZ81181.1"/>
    </source>
</evidence>
<evidence type="ECO:0000313" key="3">
    <source>
        <dbReference type="Proteomes" id="UP000199288"/>
    </source>
</evidence>
<evidence type="ECO:0000256" key="1">
    <source>
        <dbReference type="ARBA" id="ARBA00023121"/>
    </source>
</evidence>
<protein>
    <submittedName>
        <fullName evidence="2">EDD domain protein, DegV family</fullName>
    </submittedName>
</protein>
<dbReference type="Gene3D" id="3.30.1180.10">
    <property type="match status" value="1"/>
</dbReference>
<dbReference type="RefSeq" id="WP_092561219.1">
    <property type="nucleotide sequence ID" value="NZ_FNQV01000002.1"/>
</dbReference>
<dbReference type="GO" id="GO:0008289">
    <property type="term" value="F:lipid binding"/>
    <property type="evidence" value="ECO:0007669"/>
    <property type="project" value="UniProtKB-KW"/>
</dbReference>
<dbReference type="Proteomes" id="UP000199288">
    <property type="component" value="Unassembled WGS sequence"/>
</dbReference>
<dbReference type="PANTHER" id="PTHR33434">
    <property type="entry name" value="DEGV DOMAIN-CONTAINING PROTEIN DR_1986-RELATED"/>
    <property type="match status" value="1"/>
</dbReference>
<dbReference type="AlphaFoldDB" id="A0A1H3W2R8"/>
<organism evidence="2 3">
    <name type="scientific">Bowdeniella nasicola</name>
    <dbReference type="NCBI Taxonomy" id="208480"/>
    <lineage>
        <taxon>Bacteria</taxon>
        <taxon>Bacillati</taxon>
        <taxon>Actinomycetota</taxon>
        <taxon>Actinomycetes</taxon>
        <taxon>Actinomycetales</taxon>
        <taxon>Actinomycetaceae</taxon>
        <taxon>Bowdeniella</taxon>
    </lineage>
</organism>
<dbReference type="Pfam" id="PF02645">
    <property type="entry name" value="DegV"/>
    <property type="match status" value="1"/>
</dbReference>
<dbReference type="InterPro" id="IPR043168">
    <property type="entry name" value="DegV_C"/>
</dbReference>
<dbReference type="PROSITE" id="PS51482">
    <property type="entry name" value="DEGV"/>
    <property type="match status" value="1"/>
</dbReference>
<keyword evidence="1" id="KW-0446">Lipid-binding</keyword>
<dbReference type="Gene3D" id="3.40.50.10170">
    <property type="match status" value="1"/>
</dbReference>
<dbReference type="InterPro" id="IPR050270">
    <property type="entry name" value="DegV_domain_contain"/>
</dbReference>
<name>A0A1H3W2R8_9ACTO</name>
<keyword evidence="3" id="KW-1185">Reference proteome</keyword>
<reference evidence="3" key="1">
    <citation type="submission" date="2016-10" db="EMBL/GenBank/DDBJ databases">
        <authorList>
            <person name="Varghese N."/>
            <person name="Submissions S."/>
        </authorList>
    </citation>
    <scope>NUCLEOTIDE SEQUENCE [LARGE SCALE GENOMIC DNA]</scope>
    <source>
        <strain evidence="3">KPR-1</strain>
    </source>
</reference>
<sequence length="270" mass="27643">MTFALLTDSSCALPAASSEAARVPIIEVPLSVEHAAGRPTTSQPSAAALLDALDRASLSGTRPVIAPVLSSKLSGTAQALRQIVVEHGADCQVIDTLTTGGTLGLAVLAASRATSPAAAAAIVREVVAKSMTQLLVGDLKPLVAGGRLALPSAMIGTALGIVPIIDVREGQLRLAEAVRGKKRARNRMIARALTHLGARPARAVPADGVDCFCHVPGDDPFPDEVAAALAVADVPVRDLRVAPLPEALTVHTGQTYWGLCLTPALAADIH</sequence>
<proteinExistence type="predicted"/>
<gene>
    <name evidence="2" type="ORF">SAMN02910418_00255</name>
</gene>
<dbReference type="OrthoDB" id="9760324at2"/>
<dbReference type="NCBIfam" id="TIGR00762">
    <property type="entry name" value="DegV"/>
    <property type="match status" value="1"/>
</dbReference>
<dbReference type="PANTHER" id="PTHR33434:SF2">
    <property type="entry name" value="FATTY ACID-BINDING PROTEIN TM_1468"/>
    <property type="match status" value="1"/>
</dbReference>